<dbReference type="AlphaFoldDB" id="A0A7J7K935"/>
<evidence type="ECO:0000313" key="3">
    <source>
        <dbReference type="EMBL" id="KAF6034715.1"/>
    </source>
</evidence>
<dbReference type="PANTHER" id="PTHR16151">
    <property type="entry name" value="HAUS AUGMIN-LIKE COMPLEX SUBUNIT 6"/>
    <property type="match status" value="1"/>
</dbReference>
<name>A0A7J7K935_BUGNE</name>
<feature type="region of interest" description="Disordered" evidence="1">
    <location>
        <begin position="743"/>
        <end position="793"/>
    </location>
</feature>
<feature type="region of interest" description="Disordered" evidence="1">
    <location>
        <begin position="844"/>
        <end position="891"/>
    </location>
</feature>
<keyword evidence="4" id="KW-1185">Reference proteome</keyword>
<reference evidence="3" key="1">
    <citation type="submission" date="2020-06" db="EMBL/GenBank/DDBJ databases">
        <title>Draft genome of Bugula neritina, a colonial animal packing powerful symbionts and potential medicines.</title>
        <authorList>
            <person name="Rayko M."/>
        </authorList>
    </citation>
    <scope>NUCLEOTIDE SEQUENCE [LARGE SCALE GENOMIC DNA]</scope>
    <source>
        <strain evidence="3">Kwan_BN1</strain>
    </source>
</reference>
<feature type="compositionally biased region" description="Polar residues" evidence="1">
    <location>
        <begin position="508"/>
        <end position="520"/>
    </location>
</feature>
<feature type="region of interest" description="Disordered" evidence="1">
    <location>
        <begin position="183"/>
        <end position="203"/>
    </location>
</feature>
<dbReference type="Pfam" id="PF14661">
    <property type="entry name" value="HAUS6_N"/>
    <property type="match status" value="1"/>
</dbReference>
<protein>
    <submittedName>
        <fullName evidence="3">HAUS6</fullName>
    </submittedName>
</protein>
<feature type="domain" description="HAUS augmin-like complex subunit 6 N-terminal" evidence="2">
    <location>
        <begin position="1"/>
        <end position="232"/>
    </location>
</feature>
<dbReference type="GO" id="GO:0008017">
    <property type="term" value="F:microtubule binding"/>
    <property type="evidence" value="ECO:0007669"/>
    <property type="project" value="TreeGrafter"/>
</dbReference>
<dbReference type="InterPro" id="IPR026797">
    <property type="entry name" value="HAUS_6"/>
</dbReference>
<proteinExistence type="predicted"/>
<evidence type="ECO:0000259" key="2">
    <source>
        <dbReference type="Pfam" id="PF14661"/>
    </source>
</evidence>
<dbReference type="GO" id="GO:1990498">
    <property type="term" value="C:mitotic spindle microtubule"/>
    <property type="evidence" value="ECO:0007669"/>
    <property type="project" value="TreeGrafter"/>
</dbReference>
<feature type="compositionally biased region" description="Low complexity" evidence="1">
    <location>
        <begin position="743"/>
        <end position="765"/>
    </location>
</feature>
<feature type="region of interest" description="Disordered" evidence="1">
    <location>
        <begin position="372"/>
        <end position="407"/>
    </location>
</feature>
<feature type="compositionally biased region" description="Low complexity" evidence="1">
    <location>
        <begin position="497"/>
        <end position="507"/>
    </location>
</feature>
<feature type="compositionally biased region" description="Polar residues" evidence="1">
    <location>
        <begin position="471"/>
        <end position="481"/>
    </location>
</feature>
<dbReference type="OrthoDB" id="5575722at2759"/>
<dbReference type="GO" id="GO:0051225">
    <property type="term" value="P:spindle assembly"/>
    <property type="evidence" value="ECO:0007669"/>
    <property type="project" value="InterPro"/>
</dbReference>
<dbReference type="InterPro" id="IPR028163">
    <property type="entry name" value="HAUS_6_N"/>
</dbReference>
<feature type="compositionally biased region" description="Basic and acidic residues" evidence="1">
    <location>
        <begin position="455"/>
        <end position="464"/>
    </location>
</feature>
<sequence length="914" mass="100368">MFKLPNKAGFEVVIYFLFHRLDPQRSAAEFRSCWPVRDKKAEQTFRKVCNGWLCQIAQDEPDAHLPKIVPSIFQSPGGERFCNLLLAFSTYVLSTIIKAENGVSAVDMLLRPILTPQNMEYAAAMVKGTHCMVINCRKRFFDSIHNRETLHKTWQSSAKDMLTEYRRLSKKIRETEANVKDILSNHGDRGISSPDRNRKSLTSASKHGRIFDVNIQSVRREEKIQKVRDLWSSVEDFLASSDTQQEVVSSILSGVVHKYILRASDLDIRIPEMLLRECERELLKRDISNTYKAGKLDLVSILNLWNLSMHLYLERFEECDVIDLSKQLEDLQPKVNALNQQLDSSRTLANSLRTQLIPELKESISQMKDKLAQMGGYGGHGSPGSSKPSGSQLEMSLQPNSPPLTFDPSYASAADVEASKMTFTPDMLPQGRFNLLQTLWGRILKSVSQGVKPRRLVDAGKENRTPAAGKGSNQSGALSPLTQGHVRRARKGEYPFSCSNSSFSSRSPLTPQRGQQNSVEVSRIGRKQLTKVISAGDSIFSPTETGSIEQLGVSPDIHEFVIPTTPTANLTTPPANLTTPFTNQTTPAANLTTPPHSISWRKETVNKTPPFTPTNQSKLKLNNPADREEALNRLYSQVEKLPPVAASPSDVLAARIAQSIIGDGDTYLPEDANVLDELGVSGFLKRDKIARTPETTGYSSLISPVTSKVARHAGGETNSKELSYTAGALSDDTEDGIITVKGQSLNNSSSSSASSPPPNALQLPQVTAENSPVSPSNAGGARSRPSSSRSTTELYKEKSLIDYICKTPSAGRRIVNSVLDEEPLFIEDSPVGTTPRHDDLYALMPQDTFGSSSHNSSGFTPSLPPRTSSTVRQQADPISSTNCSDEAASKPNSLTLEELRLKFAAVKGGKLLTE</sequence>
<evidence type="ECO:0000313" key="4">
    <source>
        <dbReference type="Proteomes" id="UP000593567"/>
    </source>
</evidence>
<comment type="caution">
    <text evidence="3">The sequence shown here is derived from an EMBL/GenBank/DDBJ whole genome shotgun (WGS) entry which is preliminary data.</text>
</comment>
<dbReference type="PANTHER" id="PTHR16151:SF2">
    <property type="entry name" value="HAUS AUGMIN-LIKE COMPLEX SUBUNIT 6"/>
    <property type="match status" value="1"/>
</dbReference>
<gene>
    <name evidence="3" type="ORF">EB796_006974</name>
</gene>
<feature type="region of interest" description="Disordered" evidence="1">
    <location>
        <begin position="494"/>
        <end position="521"/>
    </location>
</feature>
<feature type="region of interest" description="Disordered" evidence="1">
    <location>
        <begin position="451"/>
        <end position="481"/>
    </location>
</feature>
<feature type="compositionally biased region" description="Polar residues" evidence="1">
    <location>
        <begin position="848"/>
        <end position="891"/>
    </location>
</feature>
<feature type="compositionally biased region" description="Polar residues" evidence="1">
    <location>
        <begin position="767"/>
        <end position="777"/>
    </location>
</feature>
<accession>A0A7J7K935</accession>
<dbReference type="GO" id="GO:0070652">
    <property type="term" value="C:HAUS complex"/>
    <property type="evidence" value="ECO:0007669"/>
    <property type="project" value="InterPro"/>
</dbReference>
<organism evidence="3 4">
    <name type="scientific">Bugula neritina</name>
    <name type="common">Brown bryozoan</name>
    <name type="synonym">Sertularia neritina</name>
    <dbReference type="NCBI Taxonomy" id="10212"/>
    <lineage>
        <taxon>Eukaryota</taxon>
        <taxon>Metazoa</taxon>
        <taxon>Spiralia</taxon>
        <taxon>Lophotrochozoa</taxon>
        <taxon>Bryozoa</taxon>
        <taxon>Gymnolaemata</taxon>
        <taxon>Cheilostomatida</taxon>
        <taxon>Flustrina</taxon>
        <taxon>Buguloidea</taxon>
        <taxon>Bugulidae</taxon>
        <taxon>Bugula</taxon>
    </lineage>
</organism>
<dbReference type="Proteomes" id="UP000593567">
    <property type="component" value="Unassembled WGS sequence"/>
</dbReference>
<dbReference type="EMBL" id="VXIV02001013">
    <property type="protein sequence ID" value="KAF6034715.1"/>
    <property type="molecule type" value="Genomic_DNA"/>
</dbReference>
<evidence type="ECO:0000256" key="1">
    <source>
        <dbReference type="SAM" id="MobiDB-lite"/>
    </source>
</evidence>